<dbReference type="Proteomes" id="UP000237000">
    <property type="component" value="Unassembled WGS sequence"/>
</dbReference>
<feature type="region of interest" description="Disordered" evidence="1">
    <location>
        <begin position="1"/>
        <end position="35"/>
    </location>
</feature>
<keyword evidence="3" id="KW-1185">Reference proteome</keyword>
<dbReference type="InParanoid" id="A0A2P5B0L0"/>
<organism evidence="2 3">
    <name type="scientific">Trema orientale</name>
    <name type="common">Charcoal tree</name>
    <name type="synonym">Celtis orientalis</name>
    <dbReference type="NCBI Taxonomy" id="63057"/>
    <lineage>
        <taxon>Eukaryota</taxon>
        <taxon>Viridiplantae</taxon>
        <taxon>Streptophyta</taxon>
        <taxon>Embryophyta</taxon>
        <taxon>Tracheophyta</taxon>
        <taxon>Spermatophyta</taxon>
        <taxon>Magnoliopsida</taxon>
        <taxon>eudicotyledons</taxon>
        <taxon>Gunneridae</taxon>
        <taxon>Pentapetalae</taxon>
        <taxon>rosids</taxon>
        <taxon>fabids</taxon>
        <taxon>Rosales</taxon>
        <taxon>Cannabaceae</taxon>
        <taxon>Trema</taxon>
    </lineage>
</organism>
<dbReference type="EMBL" id="JXTC01000639">
    <property type="protein sequence ID" value="PON42286.1"/>
    <property type="molecule type" value="Genomic_DNA"/>
</dbReference>
<protein>
    <submittedName>
        <fullName evidence="2">Uncharacterized protein</fullName>
    </submittedName>
</protein>
<gene>
    <name evidence="2" type="ORF">TorRG33x02_336030</name>
</gene>
<accession>A0A2P5B0L0</accession>
<comment type="caution">
    <text evidence="2">The sequence shown here is derived from an EMBL/GenBank/DDBJ whole genome shotgun (WGS) entry which is preliminary data.</text>
</comment>
<evidence type="ECO:0000313" key="3">
    <source>
        <dbReference type="Proteomes" id="UP000237000"/>
    </source>
</evidence>
<evidence type="ECO:0000256" key="1">
    <source>
        <dbReference type="SAM" id="MobiDB-lite"/>
    </source>
</evidence>
<dbReference type="AlphaFoldDB" id="A0A2P5B0L0"/>
<evidence type="ECO:0000313" key="2">
    <source>
        <dbReference type="EMBL" id="PON42286.1"/>
    </source>
</evidence>
<feature type="compositionally biased region" description="Basic and acidic residues" evidence="1">
    <location>
        <begin position="24"/>
        <end position="34"/>
    </location>
</feature>
<reference evidence="3" key="1">
    <citation type="submission" date="2016-06" db="EMBL/GenBank/DDBJ databases">
        <title>Parallel loss of symbiosis genes in relatives of nitrogen-fixing non-legume Parasponia.</title>
        <authorList>
            <person name="Van Velzen R."/>
            <person name="Holmer R."/>
            <person name="Bu F."/>
            <person name="Rutten L."/>
            <person name="Van Zeijl A."/>
            <person name="Liu W."/>
            <person name="Santuari L."/>
            <person name="Cao Q."/>
            <person name="Sharma T."/>
            <person name="Shen D."/>
            <person name="Roswanjaya Y."/>
            <person name="Wardhani T."/>
            <person name="Kalhor M.S."/>
            <person name="Jansen J."/>
            <person name="Van den Hoogen J."/>
            <person name="Gungor B."/>
            <person name="Hartog M."/>
            <person name="Hontelez J."/>
            <person name="Verver J."/>
            <person name="Yang W.-C."/>
            <person name="Schijlen E."/>
            <person name="Repin R."/>
            <person name="Schilthuizen M."/>
            <person name="Schranz E."/>
            <person name="Heidstra R."/>
            <person name="Miyata K."/>
            <person name="Fedorova E."/>
            <person name="Kohlen W."/>
            <person name="Bisseling T."/>
            <person name="Smit S."/>
            <person name="Geurts R."/>
        </authorList>
    </citation>
    <scope>NUCLEOTIDE SEQUENCE [LARGE SCALE GENOMIC DNA]</scope>
    <source>
        <strain evidence="3">cv. RG33-2</strain>
    </source>
</reference>
<proteinExistence type="predicted"/>
<name>A0A2P5B0L0_TREOI</name>
<sequence length="79" mass="8702">MTLDEVYEKPSNSTNGPHGPAMLKDQEVESERDTVSNGHAFCIGRGEIADASDRKCRKVFSRNQGEAKKAKLPSSQSMF</sequence>